<dbReference type="InterPro" id="IPR006944">
    <property type="entry name" value="Phage/GTA_portal"/>
</dbReference>
<organism evidence="2 3">
    <name type="scientific">Devosia lucknowensis</name>
    <dbReference type="NCBI Taxonomy" id="1096929"/>
    <lineage>
        <taxon>Bacteria</taxon>
        <taxon>Pseudomonadati</taxon>
        <taxon>Pseudomonadota</taxon>
        <taxon>Alphaproteobacteria</taxon>
        <taxon>Hyphomicrobiales</taxon>
        <taxon>Devosiaceae</taxon>
        <taxon>Devosia</taxon>
    </lineage>
</organism>
<evidence type="ECO:0000313" key="3">
    <source>
        <dbReference type="Proteomes" id="UP000194474"/>
    </source>
</evidence>
<evidence type="ECO:0000256" key="1">
    <source>
        <dbReference type="SAM" id="MobiDB-lite"/>
    </source>
</evidence>
<dbReference type="OrthoDB" id="7592047at2"/>
<protein>
    <submittedName>
        <fullName evidence="2">Phage portal protein, HK97 family</fullName>
    </submittedName>
</protein>
<feature type="compositionally biased region" description="Polar residues" evidence="1">
    <location>
        <begin position="412"/>
        <end position="421"/>
    </location>
</feature>
<dbReference type="Proteomes" id="UP000194474">
    <property type="component" value="Unassembled WGS sequence"/>
</dbReference>
<dbReference type="Pfam" id="PF04860">
    <property type="entry name" value="Phage_portal"/>
    <property type="match status" value="1"/>
</dbReference>
<accession>A0A1Y6EH52</accession>
<sequence length="446" mass="49478">MGLIQEIKKRLSPPSTPSGYSAAGMVVREPFAGAWQRNMELSPDDLLNHPAVFACTSLISNTVAKMAINLHERKDGVWTKVENHPSFSPVLKKPNRFETRQQFISRWVLSLLHHGNTYVIKRRDRRSIVVEMYVLDPRRVRPLISESGEVFYELQVDDLATVHKTITVPASEIIHDRVNCIHPLVGISPLVAAALPVLQSRKIMDNSVSFFANSARPGGVLTAVGSVADSTVEQLRSYWVENYSGHNSGKVAVLADGLTFQAIPQATHGDSQVLEQLGWTSTTVCSIMGVPPHMIGIGEKQSNANVLALDQLFYSTCVGHKVEAIEALLDEGLRLPSFLRTEFDLEAIHRLDPLAQMEWLDRSKGKLTINEQRRVLNLPPIEGGESVYLQHQDYSVAALSRRDNGPDPFGNSAATNDNDTLSSEAVDKYFKTIDKLGKIKDAVRRK</sequence>
<dbReference type="NCBIfam" id="TIGR01537">
    <property type="entry name" value="portal_HK97"/>
    <property type="match status" value="1"/>
</dbReference>
<dbReference type="EMBL" id="FXWK01000001">
    <property type="protein sequence ID" value="SMQ61945.1"/>
    <property type="molecule type" value="Genomic_DNA"/>
</dbReference>
<keyword evidence="3" id="KW-1185">Reference proteome</keyword>
<reference evidence="3" key="1">
    <citation type="submission" date="2017-04" db="EMBL/GenBank/DDBJ databases">
        <authorList>
            <person name="Varghese N."/>
            <person name="Submissions S."/>
        </authorList>
    </citation>
    <scope>NUCLEOTIDE SEQUENCE [LARGE SCALE GENOMIC DNA]</scope>
</reference>
<name>A0A1Y6EH52_9HYPH</name>
<dbReference type="InterPro" id="IPR006427">
    <property type="entry name" value="Portal_HK97"/>
</dbReference>
<dbReference type="AlphaFoldDB" id="A0A1Y6EH52"/>
<feature type="region of interest" description="Disordered" evidence="1">
    <location>
        <begin position="401"/>
        <end position="421"/>
    </location>
</feature>
<gene>
    <name evidence="2" type="ORF">SAMN06295905_0594</name>
</gene>
<dbReference type="RefSeq" id="WP_086469041.1">
    <property type="nucleotide sequence ID" value="NZ_FXWK01000001.1"/>
</dbReference>
<evidence type="ECO:0000313" key="2">
    <source>
        <dbReference type="EMBL" id="SMQ61945.1"/>
    </source>
</evidence>
<proteinExistence type="predicted"/>